<reference evidence="10" key="1">
    <citation type="submission" date="2017-06" db="EMBL/GenBank/DDBJ databases">
        <authorList>
            <person name="Varghese N."/>
            <person name="Submissions S."/>
        </authorList>
    </citation>
    <scope>NUCLEOTIDE SEQUENCE [LARGE SCALE GENOMIC DNA]</scope>
    <source>
        <strain evidence="10">NKM1</strain>
    </source>
</reference>
<dbReference type="Gene3D" id="3.30.450.20">
    <property type="entry name" value="PAS domain"/>
    <property type="match status" value="5"/>
</dbReference>
<dbReference type="Proteomes" id="UP000198432">
    <property type="component" value="Unassembled WGS sequence"/>
</dbReference>
<feature type="domain" description="PAS" evidence="7">
    <location>
        <begin position="253"/>
        <end position="296"/>
    </location>
</feature>
<dbReference type="InterPro" id="IPR000014">
    <property type="entry name" value="PAS"/>
</dbReference>
<gene>
    <name evidence="9" type="ORF">SAMN06296052_1074</name>
</gene>
<dbReference type="InterPro" id="IPR035965">
    <property type="entry name" value="PAS-like_dom_sf"/>
</dbReference>
<dbReference type="InterPro" id="IPR004358">
    <property type="entry name" value="Sig_transdc_His_kin-like_C"/>
</dbReference>
<dbReference type="AlphaFoldDB" id="A0A239ERE1"/>
<dbReference type="InterPro" id="IPR036890">
    <property type="entry name" value="HATPase_C_sf"/>
</dbReference>
<dbReference type="InterPro" id="IPR036097">
    <property type="entry name" value="HisK_dim/P_sf"/>
</dbReference>
<evidence type="ECO:0000256" key="1">
    <source>
        <dbReference type="ARBA" id="ARBA00000085"/>
    </source>
</evidence>
<dbReference type="InterPro" id="IPR013656">
    <property type="entry name" value="PAS_4"/>
</dbReference>
<dbReference type="InterPro" id="IPR001610">
    <property type="entry name" value="PAC"/>
</dbReference>
<dbReference type="OrthoDB" id="9766459at2"/>
<dbReference type="Pfam" id="PF08447">
    <property type="entry name" value="PAS_3"/>
    <property type="match status" value="1"/>
</dbReference>
<dbReference type="InterPro" id="IPR052162">
    <property type="entry name" value="Sensor_kinase/Photoreceptor"/>
</dbReference>
<name>A0A239ERE1_9BACT</name>
<feature type="domain" description="PAS" evidence="7">
    <location>
        <begin position="6"/>
        <end position="76"/>
    </location>
</feature>
<protein>
    <recommendedName>
        <fullName evidence="2">histidine kinase</fullName>
        <ecNumber evidence="2">2.7.13.3</ecNumber>
    </recommendedName>
</protein>
<feature type="domain" description="Histidine kinase" evidence="6">
    <location>
        <begin position="634"/>
        <end position="847"/>
    </location>
</feature>
<feature type="domain" description="PAC" evidence="8">
    <location>
        <begin position="562"/>
        <end position="616"/>
    </location>
</feature>
<comment type="catalytic activity">
    <reaction evidence="1">
        <text>ATP + protein L-histidine = ADP + protein N-phospho-L-histidine.</text>
        <dbReference type="EC" id="2.7.13.3"/>
    </reaction>
</comment>
<evidence type="ECO:0000259" key="6">
    <source>
        <dbReference type="PROSITE" id="PS50109"/>
    </source>
</evidence>
<dbReference type="InterPro" id="IPR003594">
    <property type="entry name" value="HATPase_dom"/>
</dbReference>
<dbReference type="SUPFAM" id="SSF47384">
    <property type="entry name" value="Homodimeric domain of signal transducing histidine kinase"/>
    <property type="match status" value="1"/>
</dbReference>
<dbReference type="NCBIfam" id="TIGR00229">
    <property type="entry name" value="sensory_box"/>
    <property type="match status" value="5"/>
</dbReference>
<dbReference type="Gene3D" id="3.30.565.10">
    <property type="entry name" value="Histidine kinase-like ATPase, C-terminal domain"/>
    <property type="match status" value="1"/>
</dbReference>
<dbReference type="InterPro" id="IPR003661">
    <property type="entry name" value="HisK_dim/P_dom"/>
</dbReference>
<dbReference type="SMART" id="SM00388">
    <property type="entry name" value="HisKA"/>
    <property type="match status" value="1"/>
</dbReference>
<dbReference type="SUPFAM" id="SSF55874">
    <property type="entry name" value="ATPase domain of HSP90 chaperone/DNA topoisomerase II/histidine kinase"/>
    <property type="match status" value="1"/>
</dbReference>
<accession>A0A239ERE1</accession>
<dbReference type="SUPFAM" id="SSF55785">
    <property type="entry name" value="PYP-like sensor domain (PAS domain)"/>
    <property type="match status" value="5"/>
</dbReference>
<dbReference type="PROSITE" id="PS50112">
    <property type="entry name" value="PAS"/>
    <property type="match status" value="5"/>
</dbReference>
<dbReference type="Pfam" id="PF13426">
    <property type="entry name" value="PAS_9"/>
    <property type="match status" value="1"/>
</dbReference>
<dbReference type="CDD" id="cd00082">
    <property type="entry name" value="HisKA"/>
    <property type="match status" value="1"/>
</dbReference>
<dbReference type="PANTHER" id="PTHR43304">
    <property type="entry name" value="PHYTOCHROME-LIKE PROTEIN CPH1"/>
    <property type="match status" value="1"/>
</dbReference>
<keyword evidence="3" id="KW-0597">Phosphoprotein</keyword>
<evidence type="ECO:0000256" key="2">
    <source>
        <dbReference type="ARBA" id="ARBA00012438"/>
    </source>
</evidence>
<dbReference type="PROSITE" id="PS50109">
    <property type="entry name" value="HIS_KIN"/>
    <property type="match status" value="1"/>
</dbReference>
<proteinExistence type="predicted"/>
<feature type="domain" description="PAS" evidence="7">
    <location>
        <begin position="128"/>
        <end position="198"/>
    </location>
</feature>
<dbReference type="PROSITE" id="PS50113">
    <property type="entry name" value="PAC"/>
    <property type="match status" value="2"/>
</dbReference>
<organism evidence="9 10">
    <name type="scientific">Pontibacter ummariensis</name>
    <dbReference type="NCBI Taxonomy" id="1610492"/>
    <lineage>
        <taxon>Bacteria</taxon>
        <taxon>Pseudomonadati</taxon>
        <taxon>Bacteroidota</taxon>
        <taxon>Cytophagia</taxon>
        <taxon>Cytophagales</taxon>
        <taxon>Hymenobacteraceae</taxon>
        <taxon>Pontibacter</taxon>
    </lineage>
</organism>
<evidence type="ECO:0000256" key="5">
    <source>
        <dbReference type="ARBA" id="ARBA00022777"/>
    </source>
</evidence>
<dbReference type="Gene3D" id="1.10.287.130">
    <property type="match status" value="1"/>
</dbReference>
<dbReference type="RefSeq" id="WP_089318912.1">
    <property type="nucleotide sequence ID" value="NZ_FZOQ01000007.1"/>
</dbReference>
<evidence type="ECO:0000259" key="7">
    <source>
        <dbReference type="PROSITE" id="PS50112"/>
    </source>
</evidence>
<keyword evidence="5" id="KW-0418">Kinase</keyword>
<feature type="domain" description="PAC" evidence="8">
    <location>
        <begin position="201"/>
        <end position="252"/>
    </location>
</feature>
<evidence type="ECO:0000313" key="10">
    <source>
        <dbReference type="Proteomes" id="UP000198432"/>
    </source>
</evidence>
<dbReference type="SMART" id="SM00387">
    <property type="entry name" value="HATPase_c"/>
    <property type="match status" value="1"/>
</dbReference>
<keyword evidence="10" id="KW-1185">Reference proteome</keyword>
<dbReference type="EC" id="2.7.13.3" evidence="2"/>
<dbReference type="InterPro" id="IPR005467">
    <property type="entry name" value="His_kinase_dom"/>
</dbReference>
<evidence type="ECO:0000256" key="4">
    <source>
        <dbReference type="ARBA" id="ARBA00022679"/>
    </source>
</evidence>
<dbReference type="SMART" id="SM00086">
    <property type="entry name" value="PAC"/>
    <property type="match status" value="3"/>
</dbReference>
<dbReference type="Pfam" id="PF02518">
    <property type="entry name" value="HATPase_c"/>
    <property type="match status" value="1"/>
</dbReference>
<dbReference type="Pfam" id="PF00512">
    <property type="entry name" value="HisKA"/>
    <property type="match status" value="1"/>
</dbReference>
<dbReference type="Pfam" id="PF08448">
    <property type="entry name" value="PAS_4"/>
    <property type="match status" value="3"/>
</dbReference>
<dbReference type="PRINTS" id="PR00344">
    <property type="entry name" value="BCTRLSENSOR"/>
</dbReference>
<keyword evidence="4" id="KW-0808">Transferase</keyword>
<dbReference type="PANTHER" id="PTHR43304:SF1">
    <property type="entry name" value="PAC DOMAIN-CONTAINING PROTEIN"/>
    <property type="match status" value="1"/>
</dbReference>
<dbReference type="EMBL" id="FZOQ01000007">
    <property type="protein sequence ID" value="SNS46613.1"/>
    <property type="molecule type" value="Genomic_DNA"/>
</dbReference>
<evidence type="ECO:0000256" key="3">
    <source>
        <dbReference type="ARBA" id="ARBA00022553"/>
    </source>
</evidence>
<dbReference type="InterPro" id="IPR013655">
    <property type="entry name" value="PAS_fold_3"/>
</dbReference>
<dbReference type="InterPro" id="IPR000700">
    <property type="entry name" value="PAS-assoc_C"/>
</dbReference>
<dbReference type="GO" id="GO:0000155">
    <property type="term" value="F:phosphorelay sensor kinase activity"/>
    <property type="evidence" value="ECO:0007669"/>
    <property type="project" value="InterPro"/>
</dbReference>
<feature type="domain" description="PAS" evidence="7">
    <location>
        <begin position="490"/>
        <end position="534"/>
    </location>
</feature>
<dbReference type="CDD" id="cd00130">
    <property type="entry name" value="PAS"/>
    <property type="match status" value="5"/>
</dbReference>
<evidence type="ECO:0000313" key="9">
    <source>
        <dbReference type="EMBL" id="SNS46613.1"/>
    </source>
</evidence>
<dbReference type="SMART" id="SM00091">
    <property type="entry name" value="PAS"/>
    <property type="match status" value="5"/>
</dbReference>
<feature type="domain" description="PAS" evidence="7">
    <location>
        <begin position="377"/>
        <end position="447"/>
    </location>
</feature>
<evidence type="ECO:0000259" key="8">
    <source>
        <dbReference type="PROSITE" id="PS50113"/>
    </source>
</evidence>
<sequence>MIHDYRSRLAEKAIQLSPDIIYMLDQDGKFLAGNASFLSMLGYTQEELSGKCLFDLMHPSCRDKSYAAVQAVVKGTPSATFESNCVHKDGHLVRVAWSVSWCEEDRTVLGIGRNVTELFQARQELLKKDEFYRALVENGADMFGLLDEQGSFLYTGGAVTKLLGYHPAELIGQNAFGLMHPDDLPEVLAQWNTLEKEERAQASDFRFRAANGEWRWLEAAATNHMHNPCLQAYVYSAREITERKQSNLRLEESEQRFRSLFENNPDIILRENNEGYVEDVNKAFAATFGVQQEEVVYQHVSSLVPASVVPLCEQWFGEALAGKTVKFDFEQEIEGKGLVQFDGTKVPVWINGEVRGVYTILKDITAIKKAHEAVRQQAKKLNTVFESITDAFFMLDKSWGFSYMNSEAERLFRRSKQEVIGKSMWELFPAKVGGDFYRHYHEAIETGKAVRFEAYYAPYDVWVEVKAFPSEEGLSVYFTDVTERVKTGEELKKLSQVASKTTNGVIITDKDRRIEWVNEGFTRLTGYSFEEAVGWRPSELLHKHGTDQKVFTAVEEKLKKGEHSSFEILNYKKNGDEVWFSVKVSPILNEEGELVKFITTQTDITDLKKSELELAKLARDLYGQNRDLQQFTYIVSHNLRAPVANILGLSSLLTRLNSGEEAFEKSLGSLKTSAQRLDTVLKDLNMILSIRDNQDTVPKEEVKLSEVCQQVVAYLEDPLRECKGIVALDVAECCSIWTKKAYLHSILYNLLSNAIKYRAEDRPLRVSIKCVSCPTKGTEISFSDNGSGMDMNKVGNDLFKLYKRFHKDREGRGIGLYLVKTQVSALDGTIEVSSRPNIGTEFVINLK</sequence>